<organism evidence="6 7">
    <name type="scientific">Macrostomum lignano</name>
    <dbReference type="NCBI Taxonomy" id="282301"/>
    <lineage>
        <taxon>Eukaryota</taxon>
        <taxon>Metazoa</taxon>
        <taxon>Spiralia</taxon>
        <taxon>Lophotrochozoa</taxon>
        <taxon>Platyhelminthes</taxon>
        <taxon>Rhabditophora</taxon>
        <taxon>Macrostomorpha</taxon>
        <taxon>Macrostomida</taxon>
        <taxon>Macrostomidae</taxon>
        <taxon>Macrostomum</taxon>
    </lineage>
</organism>
<dbReference type="Pfam" id="PF00076">
    <property type="entry name" value="RRM_1"/>
    <property type="match status" value="3"/>
</dbReference>
<keyword evidence="1 2" id="KW-0694">RNA-binding</keyword>
<dbReference type="Proteomes" id="UP000215902">
    <property type="component" value="Unassembled WGS sequence"/>
</dbReference>
<evidence type="ECO:0000313" key="5">
    <source>
        <dbReference type="EMBL" id="PAA58789.1"/>
    </source>
</evidence>
<dbReference type="InterPro" id="IPR000504">
    <property type="entry name" value="RRM_dom"/>
</dbReference>
<dbReference type="InterPro" id="IPR050502">
    <property type="entry name" value="Euk_RNA-bind_prot"/>
</dbReference>
<feature type="region of interest" description="Disordered" evidence="3">
    <location>
        <begin position="1"/>
        <end position="39"/>
    </location>
</feature>
<feature type="region of interest" description="Disordered" evidence="3">
    <location>
        <begin position="331"/>
        <end position="351"/>
    </location>
</feature>
<dbReference type="PANTHER" id="PTHR48025:SF20">
    <property type="entry name" value="TIA1 CYTOTOXIC GRANULE ASSOCIATED RNA BINDING PROTEIN"/>
    <property type="match status" value="1"/>
</dbReference>
<feature type="compositionally biased region" description="Pro residues" evidence="3">
    <location>
        <begin position="14"/>
        <end position="29"/>
    </location>
</feature>
<gene>
    <name evidence="5" type="ORF">BOX15_Mlig001949g3</name>
    <name evidence="6" type="ORF">BOX15_Mlig001949g8</name>
</gene>
<feature type="compositionally biased region" description="Low complexity" evidence="3">
    <location>
        <begin position="331"/>
        <end position="347"/>
    </location>
</feature>
<dbReference type="EMBL" id="NIVC01000544">
    <property type="protein sequence ID" value="PAA81208.1"/>
    <property type="molecule type" value="Genomic_DNA"/>
</dbReference>
<dbReference type="OrthoDB" id="439808at2759"/>
<dbReference type="PROSITE" id="PS50102">
    <property type="entry name" value="RRM"/>
    <property type="match status" value="3"/>
</dbReference>
<feature type="domain" description="RRM" evidence="4">
    <location>
        <begin position="257"/>
        <end position="329"/>
    </location>
</feature>
<dbReference type="GO" id="GO:0005634">
    <property type="term" value="C:nucleus"/>
    <property type="evidence" value="ECO:0007669"/>
    <property type="project" value="TreeGrafter"/>
</dbReference>
<dbReference type="EMBL" id="NIVC01002332">
    <property type="protein sequence ID" value="PAA58789.1"/>
    <property type="molecule type" value="Genomic_DNA"/>
</dbReference>
<name>A0A267G5A9_9PLAT</name>
<proteinExistence type="predicted"/>
<comment type="caution">
    <text evidence="6">The sequence shown here is derived from an EMBL/GenBank/DDBJ whole genome shotgun (WGS) entry which is preliminary data.</text>
</comment>
<dbReference type="SMART" id="SM00360">
    <property type="entry name" value="RRM"/>
    <property type="match status" value="3"/>
</dbReference>
<dbReference type="InterPro" id="IPR035979">
    <property type="entry name" value="RBD_domain_sf"/>
</dbReference>
<feature type="domain" description="RRM" evidence="4">
    <location>
        <begin position="45"/>
        <end position="122"/>
    </location>
</feature>
<evidence type="ECO:0000256" key="3">
    <source>
        <dbReference type="SAM" id="MobiDB-lite"/>
    </source>
</evidence>
<feature type="compositionally biased region" description="Gly residues" evidence="3">
    <location>
        <begin position="217"/>
        <end position="234"/>
    </location>
</feature>
<dbReference type="AlphaFoldDB" id="A0A267G5A9"/>
<reference evidence="6 7" key="1">
    <citation type="submission" date="2017-06" db="EMBL/GenBank/DDBJ databases">
        <title>A platform for efficient transgenesis in Macrostomum lignano, a flatworm model organism for stem cell research.</title>
        <authorList>
            <person name="Berezikov E."/>
        </authorList>
    </citation>
    <scope>NUCLEOTIDE SEQUENCE [LARGE SCALE GENOMIC DNA]</scope>
    <source>
        <strain evidence="6">DV1</strain>
        <tissue evidence="6">Whole organism</tissue>
    </source>
</reference>
<feature type="region of interest" description="Disordered" evidence="3">
    <location>
        <begin position="217"/>
        <end position="241"/>
    </location>
</feature>
<evidence type="ECO:0000256" key="1">
    <source>
        <dbReference type="ARBA" id="ARBA00022884"/>
    </source>
</evidence>
<accession>A0A267G5A9</accession>
<dbReference type="CDD" id="cd00590">
    <property type="entry name" value="RRM_SF"/>
    <property type="match status" value="1"/>
</dbReference>
<feature type="domain" description="RRM" evidence="4">
    <location>
        <begin position="133"/>
        <end position="210"/>
    </location>
</feature>
<dbReference type="PANTHER" id="PTHR48025">
    <property type="entry name" value="OS02G0815200 PROTEIN"/>
    <property type="match status" value="1"/>
</dbReference>
<feature type="region of interest" description="Disordered" evidence="3">
    <location>
        <begin position="399"/>
        <end position="434"/>
    </location>
</feature>
<dbReference type="Gene3D" id="3.30.70.330">
    <property type="match status" value="3"/>
</dbReference>
<dbReference type="GO" id="GO:0003729">
    <property type="term" value="F:mRNA binding"/>
    <property type="evidence" value="ECO:0007669"/>
    <property type="project" value="TreeGrafter"/>
</dbReference>
<evidence type="ECO:0000313" key="6">
    <source>
        <dbReference type="EMBL" id="PAA81208.1"/>
    </source>
</evidence>
<feature type="compositionally biased region" description="Pro residues" evidence="3">
    <location>
        <begin position="407"/>
        <end position="422"/>
    </location>
</feature>
<protein>
    <recommendedName>
        <fullName evidence="4">RRM domain-containing protein</fullName>
    </recommendedName>
</protein>
<feature type="compositionally biased region" description="Low complexity" evidence="3">
    <location>
        <begin position="1"/>
        <end position="10"/>
    </location>
</feature>
<evidence type="ECO:0000313" key="7">
    <source>
        <dbReference type="Proteomes" id="UP000215902"/>
    </source>
</evidence>
<evidence type="ECO:0000256" key="2">
    <source>
        <dbReference type="PROSITE-ProRule" id="PRU00176"/>
    </source>
</evidence>
<dbReference type="InterPro" id="IPR012677">
    <property type="entry name" value="Nucleotide-bd_a/b_plait_sf"/>
</dbReference>
<dbReference type="SUPFAM" id="SSF54928">
    <property type="entry name" value="RNA-binding domain, RBD"/>
    <property type="match status" value="3"/>
</dbReference>
<dbReference type="STRING" id="282301.A0A267G5A9"/>
<evidence type="ECO:0000259" key="4">
    <source>
        <dbReference type="PROSITE" id="PS50102"/>
    </source>
</evidence>
<sequence>MYISVSSSSSMYQMPPPGYPVAPAQPQPTGPCGQNPSPTGTAEKRVLYVGNLAPDCTEQILVAVFAQFGECLACKIIRGGNPGSDNYAFMELGNHQQAQIALTAMNRISLMGRELRVNWATAPGAKPDPSKGHHVFVGDLVPDIEESEIMDVFVPYGPILECKIIRHQDGGFKTYAFLTYENETDATSAISAENGNLLRFKPMRVSWASRRNNPGGFAGGFGGSGGSNGGQGDGGVRRRPMKRNYDDVYNETTLYNTSVYFGGIQRGLTEALVRENFSQFGTIHDVKVHEDKGFAFIRFDSHDAATQAIVAMHGATIEGFTAKLGWGKEGANSGAAAGATGAQTGVGPSAAKNARMDSQAAAGFPAAPQLPAYNDPAYQKYYAEYMEWYNKYSGAYFAQQQQMPQQPQAPPQRPAHPPPMPPTAGGDAKKEKAK</sequence>
<keyword evidence="7" id="KW-1185">Reference proteome</keyword>